<feature type="non-terminal residue" evidence="2">
    <location>
        <position position="235"/>
    </location>
</feature>
<evidence type="ECO:0000313" key="3">
    <source>
        <dbReference type="Proteomes" id="UP000283587"/>
    </source>
</evidence>
<dbReference type="Gene3D" id="3.90.1300.10">
    <property type="entry name" value="Amidase signature (AS) domain"/>
    <property type="match status" value="1"/>
</dbReference>
<dbReference type="Pfam" id="PF01425">
    <property type="entry name" value="Amidase"/>
    <property type="match status" value="1"/>
</dbReference>
<keyword evidence="3" id="KW-1185">Reference proteome</keyword>
<protein>
    <submittedName>
        <fullName evidence="2">Amidase</fullName>
        <ecNumber evidence="2">3.5.1.4</ecNumber>
    </submittedName>
</protein>
<dbReference type="InterPro" id="IPR023631">
    <property type="entry name" value="Amidase_dom"/>
</dbReference>
<dbReference type="InterPro" id="IPR000120">
    <property type="entry name" value="Amidase"/>
</dbReference>
<dbReference type="RefSeq" id="WP_240643698.1">
    <property type="nucleotide sequence ID" value="NZ_QZEW01000154.1"/>
</dbReference>
<comment type="caution">
    <text evidence="2">The sequence shown here is derived from an EMBL/GenBank/DDBJ whole genome shotgun (WGS) entry which is preliminary data.</text>
</comment>
<dbReference type="InterPro" id="IPR036928">
    <property type="entry name" value="AS_sf"/>
</dbReference>
<dbReference type="SUPFAM" id="SSF75304">
    <property type="entry name" value="Amidase signature (AS) enzymes"/>
    <property type="match status" value="1"/>
</dbReference>
<reference evidence="3" key="1">
    <citation type="submission" date="2018-09" db="EMBL/GenBank/DDBJ databases">
        <title>Paracoccus onubensis nov. sp. a moderate halophilic bacterium isolated from Gruta de las Maravillas (Aracena, Spain).</title>
        <authorList>
            <person name="Jurado V."/>
            <person name="Gutierrez-Patricio S."/>
            <person name="Gonzalez-Pimentel J.L."/>
            <person name="Miller A.Z."/>
            <person name="Laiz L."/>
            <person name="Saiz-Jimenez C."/>
        </authorList>
    </citation>
    <scope>NUCLEOTIDE SEQUENCE [LARGE SCALE GENOMIC DNA]</scope>
    <source>
        <strain evidence="3">DSM 26381</strain>
    </source>
</reference>
<keyword evidence="2" id="KW-0378">Hydrolase</keyword>
<evidence type="ECO:0000313" key="2">
    <source>
        <dbReference type="EMBL" id="RJL01868.1"/>
    </source>
</evidence>
<sequence>MNDPTGSSAAALSRAMAAGRITAEAVMAAHLDRIEALNPRLNAIVSLRPRDQLMAEARAADRGSRKGWLHGLPVAVKDLAAVAGLRTTWGSTIFRDHVPAADDVVVARMRAAGTIFIGKTNTPEWGLGSHSFNEVFGVTRNPYDPARTAGGSSGGAAAALAARLVPVADGSDMMGSLRNPAAFCNVYGFRPSWGLVPGDPIGDSFMSTMATLGPMARCPEDLAHLLAIMAGPHPA</sequence>
<dbReference type="PANTHER" id="PTHR11895:SF76">
    <property type="entry name" value="INDOLEACETAMIDE HYDROLASE"/>
    <property type="match status" value="1"/>
</dbReference>
<dbReference type="GO" id="GO:0004040">
    <property type="term" value="F:amidase activity"/>
    <property type="evidence" value="ECO:0007669"/>
    <property type="project" value="UniProtKB-EC"/>
</dbReference>
<proteinExistence type="predicted"/>
<feature type="domain" description="Amidase" evidence="1">
    <location>
        <begin position="26"/>
        <end position="234"/>
    </location>
</feature>
<dbReference type="AlphaFoldDB" id="A0A418ZTB9"/>
<dbReference type="PANTHER" id="PTHR11895">
    <property type="entry name" value="TRANSAMIDASE"/>
    <property type="match status" value="1"/>
</dbReference>
<evidence type="ECO:0000259" key="1">
    <source>
        <dbReference type="Pfam" id="PF01425"/>
    </source>
</evidence>
<dbReference type="EC" id="3.5.1.4" evidence="2"/>
<dbReference type="Proteomes" id="UP000283587">
    <property type="component" value="Unassembled WGS sequence"/>
</dbReference>
<gene>
    <name evidence="2" type="ORF">D3P05_22145</name>
</gene>
<organism evidence="2 3">
    <name type="scientific">Paracoccus siganidrum</name>
    <dbReference type="NCBI Taxonomy" id="1276757"/>
    <lineage>
        <taxon>Bacteria</taxon>
        <taxon>Pseudomonadati</taxon>
        <taxon>Pseudomonadota</taxon>
        <taxon>Alphaproteobacteria</taxon>
        <taxon>Rhodobacterales</taxon>
        <taxon>Paracoccaceae</taxon>
        <taxon>Paracoccus</taxon>
    </lineage>
</organism>
<accession>A0A418ZTB9</accession>
<dbReference type="EMBL" id="QZEW01000154">
    <property type="protein sequence ID" value="RJL01868.1"/>
    <property type="molecule type" value="Genomic_DNA"/>
</dbReference>
<name>A0A418ZTB9_9RHOB</name>